<feature type="domain" description="Acyl-CoA thioester hydrolase/bile acid-CoA amino acid N-acetyltransferase" evidence="3">
    <location>
        <begin position="32"/>
        <end position="158"/>
    </location>
</feature>
<comment type="similarity">
    <text evidence="1">Belongs to the C/M/P thioester hydrolase family.</text>
</comment>
<dbReference type="InterPro" id="IPR006862">
    <property type="entry name" value="Thio_Ohase/aa_AcTrfase"/>
</dbReference>
<dbReference type="PANTHER" id="PTHR10824">
    <property type="entry name" value="ACYL-COENZYME A THIOESTERASE-RELATED"/>
    <property type="match status" value="1"/>
</dbReference>
<dbReference type="GO" id="GO:0006637">
    <property type="term" value="P:acyl-CoA metabolic process"/>
    <property type="evidence" value="ECO:0007669"/>
    <property type="project" value="InterPro"/>
</dbReference>
<dbReference type="GO" id="GO:0047617">
    <property type="term" value="F:fatty acyl-CoA hydrolase activity"/>
    <property type="evidence" value="ECO:0007669"/>
    <property type="project" value="TreeGrafter"/>
</dbReference>
<name>A0A8J5JUN3_HOMAM</name>
<reference evidence="5" key="1">
    <citation type="journal article" date="2021" name="Sci. Adv.">
        <title>The American lobster genome reveals insights on longevity, neural, and immune adaptations.</title>
        <authorList>
            <person name="Polinski J.M."/>
            <person name="Zimin A.V."/>
            <person name="Clark K.F."/>
            <person name="Kohn A.B."/>
            <person name="Sadowski N."/>
            <person name="Timp W."/>
            <person name="Ptitsyn A."/>
            <person name="Khanna P."/>
            <person name="Romanova D.Y."/>
            <person name="Williams P."/>
            <person name="Greenwood S.J."/>
            <person name="Moroz L.L."/>
            <person name="Walt D.R."/>
            <person name="Bodnar A.G."/>
        </authorList>
    </citation>
    <scope>NUCLEOTIDE SEQUENCE</scope>
    <source>
        <strain evidence="5">GMGI-L3</strain>
    </source>
</reference>
<dbReference type="InterPro" id="IPR029058">
    <property type="entry name" value="AB_hydrolase_fold"/>
</dbReference>
<dbReference type="SUPFAM" id="SSF53474">
    <property type="entry name" value="alpha/beta-Hydrolases"/>
    <property type="match status" value="1"/>
</dbReference>
<evidence type="ECO:0000259" key="3">
    <source>
        <dbReference type="Pfam" id="PF04775"/>
    </source>
</evidence>
<comment type="caution">
    <text evidence="5">The sequence shown here is derived from an EMBL/GenBank/DDBJ whole genome shotgun (WGS) entry which is preliminary data.</text>
</comment>
<dbReference type="Pfam" id="PF04775">
    <property type="entry name" value="Bile_Hydr_Trans"/>
    <property type="match status" value="1"/>
</dbReference>
<dbReference type="Proteomes" id="UP000747542">
    <property type="component" value="Unassembled WGS sequence"/>
</dbReference>
<dbReference type="PANTHER" id="PTHR10824:SF4">
    <property type="entry name" value="ACYL-COENZYME A THIOESTERASE 1-LIKE"/>
    <property type="match status" value="1"/>
</dbReference>
<feature type="domain" description="BAAT/Acyl-CoA thioester hydrolase C-terminal" evidence="4">
    <location>
        <begin position="187"/>
        <end position="406"/>
    </location>
</feature>
<accession>A0A8J5JUN3</accession>
<evidence type="ECO:0000259" key="4">
    <source>
        <dbReference type="Pfam" id="PF08840"/>
    </source>
</evidence>
<feature type="active site" description="Charge relay system" evidence="2">
    <location>
        <position position="215"/>
    </location>
</feature>
<dbReference type="PIRSF" id="PIRSF016521">
    <property type="entry name" value="Acyl-CoA_hydro"/>
    <property type="match status" value="1"/>
</dbReference>
<evidence type="ECO:0000313" key="6">
    <source>
        <dbReference type="Proteomes" id="UP000747542"/>
    </source>
</evidence>
<keyword evidence="6" id="KW-1185">Reference proteome</keyword>
<organism evidence="5 6">
    <name type="scientific">Homarus americanus</name>
    <name type="common">American lobster</name>
    <dbReference type="NCBI Taxonomy" id="6706"/>
    <lineage>
        <taxon>Eukaryota</taxon>
        <taxon>Metazoa</taxon>
        <taxon>Ecdysozoa</taxon>
        <taxon>Arthropoda</taxon>
        <taxon>Crustacea</taxon>
        <taxon>Multicrustacea</taxon>
        <taxon>Malacostraca</taxon>
        <taxon>Eumalacostraca</taxon>
        <taxon>Eucarida</taxon>
        <taxon>Decapoda</taxon>
        <taxon>Pleocyemata</taxon>
        <taxon>Astacidea</taxon>
        <taxon>Nephropoidea</taxon>
        <taxon>Nephropidae</taxon>
        <taxon>Homarus</taxon>
    </lineage>
</organism>
<dbReference type="EMBL" id="JAHLQT010025476">
    <property type="protein sequence ID" value="KAG7164385.1"/>
    <property type="molecule type" value="Genomic_DNA"/>
</dbReference>
<dbReference type="InterPro" id="IPR016662">
    <property type="entry name" value="Acyl-CoA_thioEstase_long-chain"/>
</dbReference>
<dbReference type="AlphaFoldDB" id="A0A8J5JUN3"/>
<dbReference type="InterPro" id="IPR014940">
    <property type="entry name" value="BAAT_C"/>
</dbReference>
<proteinExistence type="inferred from homology"/>
<protein>
    <submittedName>
        <fullName evidence="5">Acyl-coenzyme A thioesterase 1-like</fullName>
    </submittedName>
</protein>
<dbReference type="InterPro" id="IPR042490">
    <property type="entry name" value="Thio_Ohase/BAAT_N"/>
</dbReference>
<dbReference type="Pfam" id="PF08840">
    <property type="entry name" value="BAAT_C"/>
    <property type="match status" value="1"/>
</dbReference>
<dbReference type="Gene3D" id="2.60.40.2240">
    <property type="entry name" value="Acyl-CoA thioester hydrolase/BAAT N-terminal domain"/>
    <property type="match status" value="1"/>
</dbReference>
<feature type="active site" description="Charge relay system" evidence="2">
    <location>
        <position position="348"/>
    </location>
</feature>
<dbReference type="GO" id="GO:0006631">
    <property type="term" value="P:fatty acid metabolic process"/>
    <property type="evidence" value="ECO:0007669"/>
    <property type="project" value="TreeGrafter"/>
</dbReference>
<feature type="active site" description="Charge relay system" evidence="2">
    <location>
        <position position="314"/>
    </location>
</feature>
<evidence type="ECO:0000313" key="5">
    <source>
        <dbReference type="EMBL" id="KAG7164385.1"/>
    </source>
</evidence>
<sequence length="427" mass="48103">MADVTNKSGRVEGRGGGLVLQVEPRVCLHDVSTIIRVTGVDPHSPITLRADTYTDGGDKFSSHAHYISDEKGTVDVRNSESVGGSYKGVFPAGLLSTLKGVTNARVRLYKEDPTTPWKVKVTACEGHVTQQEEQKVNVVSTMMERHLMGPGVTRVRVHHGKVRGGFASLALPFFSYEDLPKKHDIYELDYFEEAVEFLLSQPRIIPDRCALFCSSKAAEISLTMAIHLEKVKAVFSVCGSVAPMLTTMTYRGKELWKGLHNGLEKFVTYDSKNQGIIFVDKVMQDFFRDGNSFILPCETAPDDTYFLFVAGDEDTTRTEYSVQAMAHRMKLHGRENQCRTIVYPGVGHIIEMPYNTFPEHSYNNVKLPGSTKEEMVASYWAGNAVGFCKAQEDLWQQARSFFELHVRDQSHWYQNFLEESCRKENET</sequence>
<dbReference type="Gene3D" id="3.40.50.1820">
    <property type="entry name" value="alpha/beta hydrolase"/>
    <property type="match status" value="1"/>
</dbReference>
<evidence type="ECO:0000256" key="1">
    <source>
        <dbReference type="ARBA" id="ARBA00006538"/>
    </source>
</evidence>
<gene>
    <name evidence="5" type="primary">Acot1-L</name>
    <name evidence="5" type="ORF">Hamer_G003574</name>
</gene>
<evidence type="ECO:0000256" key="2">
    <source>
        <dbReference type="PIRSR" id="PIRSR016521-1"/>
    </source>
</evidence>